<dbReference type="InterPro" id="IPR050246">
    <property type="entry name" value="Class_II_FBP_aldolase"/>
</dbReference>
<dbReference type="CDD" id="cd00947">
    <property type="entry name" value="TBP_aldolase_IIB"/>
    <property type="match status" value="1"/>
</dbReference>
<feature type="active site" description="Proton donor" evidence="1">
    <location>
        <position position="82"/>
    </location>
</feature>
<feature type="binding site" evidence="2">
    <location>
        <position position="212"/>
    </location>
    <ligand>
        <name>Zn(2+)</name>
        <dbReference type="ChEBI" id="CHEBI:29105"/>
        <label>1</label>
        <note>catalytic</note>
    </ligand>
</feature>
<dbReference type="GO" id="GO:0008270">
    <property type="term" value="F:zinc ion binding"/>
    <property type="evidence" value="ECO:0007669"/>
    <property type="project" value="InterPro"/>
</dbReference>
<dbReference type="RefSeq" id="WP_113920473.1">
    <property type="nucleotide sequence ID" value="NZ_QNRX01000007.1"/>
</dbReference>
<organism evidence="3 4">
    <name type="scientific">Alkalibaculum bacchi</name>
    <dbReference type="NCBI Taxonomy" id="645887"/>
    <lineage>
        <taxon>Bacteria</taxon>
        <taxon>Bacillati</taxon>
        <taxon>Bacillota</taxon>
        <taxon>Clostridia</taxon>
        <taxon>Eubacteriales</taxon>
        <taxon>Eubacteriaceae</taxon>
        <taxon>Alkalibaculum</taxon>
    </lineage>
</organism>
<dbReference type="GO" id="GO:0005975">
    <property type="term" value="P:carbohydrate metabolic process"/>
    <property type="evidence" value="ECO:0007669"/>
    <property type="project" value="InterPro"/>
</dbReference>
<dbReference type="NCBIfam" id="TIGR00167">
    <property type="entry name" value="cbbA"/>
    <property type="match status" value="1"/>
</dbReference>
<dbReference type="OrthoDB" id="9803995at2"/>
<protein>
    <submittedName>
        <fullName evidence="3">Fructose-bisphosphate aldolase class II</fullName>
    </submittedName>
</protein>
<dbReference type="Proteomes" id="UP000253490">
    <property type="component" value="Unassembled WGS sequence"/>
</dbReference>
<feature type="binding site" evidence="2">
    <location>
        <position position="83"/>
    </location>
    <ligand>
        <name>Zn(2+)</name>
        <dbReference type="ChEBI" id="CHEBI:29105"/>
        <label>1</label>
        <note>catalytic</note>
    </ligand>
</feature>
<evidence type="ECO:0000256" key="1">
    <source>
        <dbReference type="PIRSR" id="PIRSR001359-1"/>
    </source>
</evidence>
<dbReference type="PANTHER" id="PTHR30304:SF0">
    <property type="entry name" value="D-TAGATOSE-1,6-BISPHOSPHATE ALDOLASE SUBUNIT GATY-RELATED"/>
    <property type="match status" value="1"/>
</dbReference>
<feature type="binding site" evidence="2">
    <location>
        <position position="184"/>
    </location>
    <ligand>
        <name>Zn(2+)</name>
        <dbReference type="ChEBI" id="CHEBI:29105"/>
        <label>1</label>
        <note>catalytic</note>
    </ligand>
</feature>
<dbReference type="GO" id="GO:0016832">
    <property type="term" value="F:aldehyde-lyase activity"/>
    <property type="evidence" value="ECO:0007669"/>
    <property type="project" value="InterPro"/>
</dbReference>
<comment type="caution">
    <text evidence="3">The sequence shown here is derived from an EMBL/GenBank/DDBJ whole genome shotgun (WGS) entry which is preliminary data.</text>
</comment>
<feature type="binding site" evidence="2">
    <location>
        <position position="134"/>
    </location>
    <ligand>
        <name>Zn(2+)</name>
        <dbReference type="ChEBI" id="CHEBI:29105"/>
        <label>2</label>
    </ligand>
</feature>
<comment type="cofactor">
    <cofactor evidence="2">
        <name>Zn(2+)</name>
        <dbReference type="ChEBI" id="CHEBI:29105"/>
    </cofactor>
    <text evidence="2">Binds 2 Zn(2+) ions per subunit. One is catalytic and the other provides a structural contribution.</text>
</comment>
<dbReference type="InterPro" id="IPR000771">
    <property type="entry name" value="FBA_II"/>
</dbReference>
<evidence type="ECO:0000313" key="4">
    <source>
        <dbReference type="Proteomes" id="UP000253490"/>
    </source>
</evidence>
<gene>
    <name evidence="3" type="ORF">DES36_10796</name>
</gene>
<dbReference type="Pfam" id="PF01116">
    <property type="entry name" value="F_bP_aldolase"/>
    <property type="match status" value="1"/>
</dbReference>
<dbReference type="SUPFAM" id="SSF51569">
    <property type="entry name" value="Aldolase"/>
    <property type="match status" value="1"/>
</dbReference>
<feature type="binding site" evidence="2">
    <location>
        <position position="104"/>
    </location>
    <ligand>
        <name>Zn(2+)</name>
        <dbReference type="ChEBI" id="CHEBI:29105"/>
        <label>2</label>
    </ligand>
</feature>
<dbReference type="Gene3D" id="3.20.20.70">
    <property type="entry name" value="Aldolase class I"/>
    <property type="match status" value="1"/>
</dbReference>
<keyword evidence="2" id="KW-0862">Zinc</keyword>
<evidence type="ECO:0000313" key="3">
    <source>
        <dbReference type="EMBL" id="RBP65356.1"/>
    </source>
</evidence>
<name>A0A366I819_9FIRM</name>
<keyword evidence="4" id="KW-1185">Reference proteome</keyword>
<dbReference type="InterPro" id="IPR013785">
    <property type="entry name" value="Aldolase_TIM"/>
</dbReference>
<dbReference type="AlphaFoldDB" id="A0A366I819"/>
<sequence length="295" mass="32170">MPIVNTKEVLQYAKENKYALGAFNVASIEAIRGIIAAAEEANSPVIMEFAESHLGFVPLDIIGPVMVREAEKATVPVVVHFDHGKDVDLIAQALELGFSSVMIDGADLPYDENVELTKKVVGLAHSYGATVEAELGTMGNPETSGETNDELIHSEAIYTDPKVAADFVEKTNVDLLAVSFGTAHGLYIAKPKLDYKRLDEIAKSVSVPLVMHGGSGLSEEEYKKSIYYGVTKINYYSDLAHKVAVKAREKLNEAAQKNIDTYSHDISLWTIDIVKEDVMDKMQVFGSTGQAERGM</sequence>
<keyword evidence="2" id="KW-0479">Metal-binding</keyword>
<dbReference type="PIRSF" id="PIRSF001359">
    <property type="entry name" value="F_bP_aldolase_II"/>
    <property type="match status" value="1"/>
</dbReference>
<evidence type="ECO:0000256" key="2">
    <source>
        <dbReference type="PIRSR" id="PIRSR001359-3"/>
    </source>
</evidence>
<reference evidence="3 4" key="1">
    <citation type="submission" date="2018-06" db="EMBL/GenBank/DDBJ databases">
        <title>Genomic Encyclopedia of Type Strains, Phase IV (KMG-IV): sequencing the most valuable type-strain genomes for metagenomic binning, comparative biology and taxonomic classification.</title>
        <authorList>
            <person name="Goeker M."/>
        </authorList>
    </citation>
    <scope>NUCLEOTIDE SEQUENCE [LARGE SCALE GENOMIC DNA]</scope>
    <source>
        <strain evidence="3 4">DSM 22112</strain>
    </source>
</reference>
<proteinExistence type="predicted"/>
<accession>A0A366I819</accession>
<dbReference type="EMBL" id="QNRX01000007">
    <property type="protein sequence ID" value="RBP65356.1"/>
    <property type="molecule type" value="Genomic_DNA"/>
</dbReference>
<dbReference type="PANTHER" id="PTHR30304">
    <property type="entry name" value="D-TAGATOSE-1,6-BISPHOSPHATE ALDOLASE"/>
    <property type="match status" value="1"/>
</dbReference>